<dbReference type="Gene3D" id="1.50.10.130">
    <property type="entry name" value="Terpene synthase, N-terminal domain"/>
    <property type="match status" value="1"/>
</dbReference>
<gene>
    <name evidence="8" type="ORF">AQUCO_01600062v1</name>
</gene>
<evidence type="ECO:0000259" key="6">
    <source>
        <dbReference type="Pfam" id="PF01397"/>
    </source>
</evidence>
<reference evidence="8 9" key="1">
    <citation type="submission" date="2017-09" db="EMBL/GenBank/DDBJ databases">
        <title>WGS assembly of Aquilegia coerulea Goldsmith.</title>
        <authorList>
            <person name="Hodges S."/>
            <person name="Kramer E."/>
            <person name="Nordborg M."/>
            <person name="Tomkins J."/>
            <person name="Borevitz J."/>
            <person name="Derieg N."/>
            <person name="Yan J."/>
            <person name="Mihaltcheva S."/>
            <person name="Hayes R.D."/>
            <person name="Rokhsar D."/>
        </authorList>
    </citation>
    <scope>NUCLEOTIDE SEQUENCE [LARGE SCALE GENOMIC DNA]</scope>
    <source>
        <strain evidence="9">cv. Goldsmith</strain>
    </source>
</reference>
<evidence type="ECO:0000256" key="4">
    <source>
        <dbReference type="ARBA" id="ARBA00022842"/>
    </source>
</evidence>
<keyword evidence="3" id="KW-0479">Metal-binding</keyword>
<evidence type="ECO:0000256" key="2">
    <source>
        <dbReference type="ARBA" id="ARBA00001946"/>
    </source>
</evidence>
<dbReference type="InterPro" id="IPR036965">
    <property type="entry name" value="Terpene_synth_N_sf"/>
</dbReference>
<comment type="cofactor">
    <cofactor evidence="2">
        <name>Mg(2+)</name>
        <dbReference type="ChEBI" id="CHEBI:18420"/>
    </cofactor>
</comment>
<evidence type="ECO:0000256" key="3">
    <source>
        <dbReference type="ARBA" id="ARBA00022723"/>
    </source>
</evidence>
<dbReference type="GO" id="GO:0010333">
    <property type="term" value="F:terpene synthase activity"/>
    <property type="evidence" value="ECO:0007669"/>
    <property type="project" value="InterPro"/>
</dbReference>
<dbReference type="InterPro" id="IPR034741">
    <property type="entry name" value="Terpene_cyclase-like_1_C"/>
</dbReference>
<dbReference type="OrthoDB" id="1936865at2759"/>
<evidence type="ECO:0000259" key="7">
    <source>
        <dbReference type="Pfam" id="PF03936"/>
    </source>
</evidence>
<dbReference type="CDD" id="cd00684">
    <property type="entry name" value="Terpene_cyclase_plant_C1"/>
    <property type="match status" value="1"/>
</dbReference>
<dbReference type="Pfam" id="PF03936">
    <property type="entry name" value="Terpene_synth_C"/>
    <property type="match status" value="1"/>
</dbReference>
<organism evidence="8 9">
    <name type="scientific">Aquilegia coerulea</name>
    <name type="common">Rocky mountain columbine</name>
    <dbReference type="NCBI Taxonomy" id="218851"/>
    <lineage>
        <taxon>Eukaryota</taxon>
        <taxon>Viridiplantae</taxon>
        <taxon>Streptophyta</taxon>
        <taxon>Embryophyta</taxon>
        <taxon>Tracheophyta</taxon>
        <taxon>Spermatophyta</taxon>
        <taxon>Magnoliopsida</taxon>
        <taxon>Ranunculales</taxon>
        <taxon>Ranunculaceae</taxon>
        <taxon>Thalictroideae</taxon>
        <taxon>Aquilegia</taxon>
    </lineage>
</organism>
<comment type="cofactor">
    <cofactor evidence="1">
        <name>Mn(2+)</name>
        <dbReference type="ChEBI" id="CHEBI:29035"/>
    </cofactor>
</comment>
<evidence type="ECO:0000256" key="1">
    <source>
        <dbReference type="ARBA" id="ARBA00001936"/>
    </source>
</evidence>
<dbReference type="InterPro" id="IPR001906">
    <property type="entry name" value="Terpene_synth_N"/>
</dbReference>
<dbReference type="InterPro" id="IPR044814">
    <property type="entry name" value="Terpene_cyclase_plant_C1"/>
</dbReference>
<dbReference type="InterPro" id="IPR008930">
    <property type="entry name" value="Terpenoid_cyclase/PrenylTrfase"/>
</dbReference>
<dbReference type="InterPro" id="IPR050148">
    <property type="entry name" value="Terpene_synthase-like"/>
</dbReference>
<keyword evidence="4" id="KW-0460">Magnesium</keyword>
<dbReference type="AlphaFoldDB" id="A0A2G5DPZ6"/>
<name>A0A2G5DPZ6_AQUCA</name>
<dbReference type="SUPFAM" id="SSF48576">
    <property type="entry name" value="Terpenoid synthases"/>
    <property type="match status" value="1"/>
</dbReference>
<keyword evidence="5" id="KW-0456">Lyase</keyword>
<dbReference type="InterPro" id="IPR008949">
    <property type="entry name" value="Isoprenoid_synthase_dom_sf"/>
</dbReference>
<accession>A0A2G5DPZ6</accession>
<dbReference type="EMBL" id="KZ305033">
    <property type="protein sequence ID" value="PIA45590.1"/>
    <property type="molecule type" value="Genomic_DNA"/>
</dbReference>
<dbReference type="GO" id="GO:0016102">
    <property type="term" value="P:diterpenoid biosynthetic process"/>
    <property type="evidence" value="ECO:0007669"/>
    <property type="project" value="InterPro"/>
</dbReference>
<protein>
    <submittedName>
        <fullName evidence="8">Uncharacterized protein</fullName>
    </submittedName>
</protein>
<dbReference type="FunFam" id="1.50.10.130:FF:000001">
    <property type="entry name" value="Isoprene synthase, chloroplastic"/>
    <property type="match status" value="1"/>
</dbReference>
<dbReference type="Proteomes" id="UP000230069">
    <property type="component" value="Unassembled WGS sequence"/>
</dbReference>
<dbReference type="PANTHER" id="PTHR31225">
    <property type="entry name" value="OS04G0344100 PROTEIN-RELATED"/>
    <property type="match status" value="1"/>
</dbReference>
<evidence type="ECO:0000313" key="9">
    <source>
        <dbReference type="Proteomes" id="UP000230069"/>
    </source>
</evidence>
<evidence type="ECO:0000313" key="8">
    <source>
        <dbReference type="EMBL" id="PIA45590.1"/>
    </source>
</evidence>
<sequence length="591" mass="68404">MALQLNASPLICSPRLVPNKPMIKMCRPKNVVYNSTKTIGPVVEETVVRRSANWKPNFWDLDNLMSLTSEYKEDIYKQKTYELQEKIRQALNDSVGSSVGNLDFIDVVQRLGLGDYYKEEIKRALDNEFINNNQWSDDDLYTSSLRFRLLRQHGYDVSQDVFNKFKDEWGALKMCLCDDVKGMLSLYEASYLGLEGEDFMDELKAFTTKHLKALKGSTINPTLARKVVHSLEVPLHWRTPKLEARWYMEIYEGEDNMVPMLLDLAKLNYNIDQATYQSETRNLTRWWIDLDLCKLDFCRDRILEHLYWSLEMIPARQYGRFRKGLTPLTSLITVTDDVYDIYGTLEELELFTNVVDRWDASAMQKLPYNMKICFMAMLNTTNEIGYKILKEDGYDVIPHQKKAWADLCKAYLKEAKWFYAGYTPTLKEYLENAVISIGTPLMLVNAYLLSAEKITKEALDYIESMPSLIYNSSLLLRLANDLGTSPDEIARGDNPKSIQCFMHETGASEEAAREHIKYLINEAWKKMNKARVANYAFLDEPFISSAPNLVRQAQCMYQYGDGHGIPDQETKDRIKSLFIEPIPLGKIYTNI</sequence>
<dbReference type="FunCoup" id="A0A2G5DPZ6">
    <property type="interactions" value="250"/>
</dbReference>
<dbReference type="InterPro" id="IPR005630">
    <property type="entry name" value="Terpene_synthase_metal-bd"/>
</dbReference>
<keyword evidence="9" id="KW-1185">Reference proteome</keyword>
<feature type="domain" description="Terpene synthase N-terminal" evidence="6">
    <location>
        <begin position="59"/>
        <end position="231"/>
    </location>
</feature>
<dbReference type="SFLD" id="SFLDS00005">
    <property type="entry name" value="Isoprenoid_Synthase_Type_I"/>
    <property type="match status" value="1"/>
</dbReference>
<dbReference type="FunFam" id="1.10.600.10:FF:000007">
    <property type="entry name" value="Isoprene synthase, chloroplastic"/>
    <property type="match status" value="1"/>
</dbReference>
<dbReference type="PANTHER" id="PTHR31225:SF245">
    <property type="entry name" value="(-)-ALPHA-TERPINEOL SYNTHASE-LIKE"/>
    <property type="match status" value="1"/>
</dbReference>
<dbReference type="SUPFAM" id="SSF48239">
    <property type="entry name" value="Terpenoid cyclases/Protein prenyltransferases"/>
    <property type="match status" value="1"/>
</dbReference>
<dbReference type="Pfam" id="PF01397">
    <property type="entry name" value="Terpene_synth"/>
    <property type="match status" value="1"/>
</dbReference>
<evidence type="ECO:0000256" key="5">
    <source>
        <dbReference type="ARBA" id="ARBA00023239"/>
    </source>
</evidence>
<dbReference type="InParanoid" id="A0A2G5DPZ6"/>
<proteinExistence type="predicted"/>
<dbReference type="STRING" id="218851.A0A2G5DPZ6"/>
<dbReference type="SFLD" id="SFLDG01019">
    <property type="entry name" value="Terpene_Cyclase_Like_1_C_Termi"/>
    <property type="match status" value="1"/>
</dbReference>
<dbReference type="GO" id="GO:0000287">
    <property type="term" value="F:magnesium ion binding"/>
    <property type="evidence" value="ECO:0007669"/>
    <property type="project" value="InterPro"/>
</dbReference>
<dbReference type="Gene3D" id="1.10.600.10">
    <property type="entry name" value="Farnesyl Diphosphate Synthase"/>
    <property type="match status" value="1"/>
</dbReference>
<feature type="domain" description="Terpene synthase metal-binding" evidence="7">
    <location>
        <begin position="289"/>
        <end position="526"/>
    </location>
</feature>